<gene>
    <name evidence="3" type="ORF">RM190_21690</name>
</gene>
<dbReference type="RefSeq" id="WP_311761573.1">
    <property type="nucleotide sequence ID" value="NZ_JAVRQI010000024.1"/>
</dbReference>
<evidence type="ECO:0000313" key="4">
    <source>
        <dbReference type="Proteomes" id="UP001251085"/>
    </source>
</evidence>
<evidence type="ECO:0000313" key="3">
    <source>
        <dbReference type="EMBL" id="MDT1064488.1"/>
    </source>
</evidence>
<dbReference type="EC" id="4.3.2.7" evidence="1"/>
<keyword evidence="4" id="KW-1185">Reference proteome</keyword>
<proteinExistence type="predicted"/>
<dbReference type="CDD" id="cd06661">
    <property type="entry name" value="GGCT_like"/>
    <property type="match status" value="1"/>
</dbReference>
<dbReference type="PANTHER" id="PTHR12192:SF2">
    <property type="entry name" value="GLUTATHIONE-SPECIFIC GAMMA-GLUTAMYLCYCLOTRANSFERASE 2"/>
    <property type="match status" value="1"/>
</dbReference>
<dbReference type="Proteomes" id="UP001251085">
    <property type="component" value="Unassembled WGS sequence"/>
</dbReference>
<accession>A0ABU3EJS1</accession>
<dbReference type="InterPro" id="IPR006840">
    <property type="entry name" value="ChaC"/>
</dbReference>
<protein>
    <recommendedName>
        <fullName evidence="1">glutathione-specific gamma-glutamylcyclotransferase</fullName>
        <ecNumber evidence="1">4.3.2.7</ecNumber>
    </recommendedName>
</protein>
<reference evidence="4" key="1">
    <citation type="submission" date="2023-07" db="EMBL/GenBank/DDBJ databases">
        <title>Characterization of two Paracoccaceae strains isolated from Phycosphere and proposal of Xinfangfangia lacusdiani sp. nov.</title>
        <authorList>
            <person name="Deng Y."/>
            <person name="Zhang Y.Q."/>
        </authorList>
    </citation>
    <scope>NUCLEOTIDE SEQUENCE [LARGE SCALE GENOMIC DNA]</scope>
    <source>
        <strain evidence="4">CPCC 101403</strain>
    </source>
</reference>
<sequence>MKERLEYWVFAYGSLMWDPGFPVAEAVGARLAGFARRFCLRSVVYRGTEEAPGLVLGLDADIAASCQGLALRVAAPDWPEALQGLRARELTTNAYEERMLAVTLQDGREVEAVAYVTRPDHVQYAGALKLEEQARIIAVARGGRGPNADYLFNTTLHLAQMGVEDIDLDALSRQVRCLIGPREDAGDDAENDAEPPA</sequence>
<organism evidence="3 4">
    <name type="scientific">Paracoccus broussonetiae</name>
    <dbReference type="NCBI Taxonomy" id="3075834"/>
    <lineage>
        <taxon>Bacteria</taxon>
        <taxon>Pseudomonadati</taxon>
        <taxon>Pseudomonadota</taxon>
        <taxon>Alphaproteobacteria</taxon>
        <taxon>Rhodobacterales</taxon>
        <taxon>Paracoccaceae</taxon>
        <taxon>Paracoccus</taxon>
    </lineage>
</organism>
<dbReference type="PANTHER" id="PTHR12192">
    <property type="entry name" value="CATION TRANSPORT PROTEIN CHAC-RELATED"/>
    <property type="match status" value="1"/>
</dbReference>
<dbReference type="Pfam" id="PF04752">
    <property type="entry name" value="ChaC"/>
    <property type="match status" value="1"/>
</dbReference>
<keyword evidence="2" id="KW-0456">Lyase</keyword>
<comment type="caution">
    <text evidence="3">The sequence shown here is derived from an EMBL/GenBank/DDBJ whole genome shotgun (WGS) entry which is preliminary data.</text>
</comment>
<evidence type="ECO:0000256" key="1">
    <source>
        <dbReference type="ARBA" id="ARBA00012344"/>
    </source>
</evidence>
<dbReference type="InterPro" id="IPR013024">
    <property type="entry name" value="GGCT-like"/>
</dbReference>
<dbReference type="InterPro" id="IPR036568">
    <property type="entry name" value="GGCT-like_sf"/>
</dbReference>
<evidence type="ECO:0000256" key="2">
    <source>
        <dbReference type="ARBA" id="ARBA00023239"/>
    </source>
</evidence>
<dbReference type="Gene3D" id="3.10.490.10">
    <property type="entry name" value="Gamma-glutamyl cyclotransferase-like"/>
    <property type="match status" value="1"/>
</dbReference>
<dbReference type="EMBL" id="JAVRQI010000024">
    <property type="protein sequence ID" value="MDT1064488.1"/>
    <property type="molecule type" value="Genomic_DNA"/>
</dbReference>
<dbReference type="SUPFAM" id="SSF110857">
    <property type="entry name" value="Gamma-glutamyl cyclotransferase-like"/>
    <property type="match status" value="1"/>
</dbReference>
<name>A0ABU3EJS1_9RHOB</name>